<reference evidence="1 2" key="1">
    <citation type="submission" date="2019-06" db="EMBL/GenBank/DDBJ databases">
        <title>Wine fermentation using esterase from Monascus purpureus.</title>
        <authorList>
            <person name="Geng C."/>
            <person name="Zhang Y."/>
        </authorList>
    </citation>
    <scope>NUCLEOTIDE SEQUENCE [LARGE SCALE GENOMIC DNA]</scope>
    <source>
        <strain evidence="1">HQ1</strain>
    </source>
</reference>
<protein>
    <recommendedName>
        <fullName evidence="3">Adenosine deaminase domain-containing protein</fullName>
    </recommendedName>
</protein>
<dbReference type="Gene3D" id="3.20.20.140">
    <property type="entry name" value="Metal-dependent hydrolases"/>
    <property type="match status" value="1"/>
</dbReference>
<sequence>MNGVEISPFIAALTKVELQVHIEGTLTPALRRKLAHRNGIPLPYATYEVPLNPYKVTYNHRRELDDDNGAPTFLEEYRPRPRGFDSGFDKSWDWLDYIRMLITAVKRQKLSSPRFEGYGKTE</sequence>
<evidence type="ECO:0000313" key="1">
    <source>
        <dbReference type="EMBL" id="TQB73993.1"/>
    </source>
</evidence>
<gene>
    <name evidence="1" type="ORF">MPDQ_005324</name>
</gene>
<organism evidence="1 2">
    <name type="scientific">Monascus purpureus</name>
    <name type="common">Red mold</name>
    <name type="synonym">Monascus anka</name>
    <dbReference type="NCBI Taxonomy" id="5098"/>
    <lineage>
        <taxon>Eukaryota</taxon>
        <taxon>Fungi</taxon>
        <taxon>Dikarya</taxon>
        <taxon>Ascomycota</taxon>
        <taxon>Pezizomycotina</taxon>
        <taxon>Eurotiomycetes</taxon>
        <taxon>Eurotiomycetidae</taxon>
        <taxon>Eurotiales</taxon>
        <taxon>Aspergillaceae</taxon>
        <taxon>Monascus</taxon>
    </lineage>
</organism>
<evidence type="ECO:0000313" key="2">
    <source>
        <dbReference type="Proteomes" id="UP000319663"/>
    </source>
</evidence>
<keyword evidence="2" id="KW-1185">Reference proteome</keyword>
<name>A0A507R0N8_MONPU</name>
<dbReference type="Proteomes" id="UP000319663">
    <property type="component" value="Unassembled WGS sequence"/>
</dbReference>
<dbReference type="AlphaFoldDB" id="A0A507R0N8"/>
<proteinExistence type="predicted"/>
<comment type="caution">
    <text evidence="1">The sequence shown here is derived from an EMBL/GenBank/DDBJ whole genome shotgun (WGS) entry which is preliminary data.</text>
</comment>
<dbReference type="EMBL" id="VIFY01000037">
    <property type="protein sequence ID" value="TQB73993.1"/>
    <property type="molecule type" value="Genomic_DNA"/>
</dbReference>
<accession>A0A507R0N8</accession>
<dbReference type="STRING" id="5098.A0A507R0N8"/>
<evidence type="ECO:0008006" key="3">
    <source>
        <dbReference type="Google" id="ProtNLM"/>
    </source>
</evidence>